<dbReference type="RefSeq" id="WP_014787778.1">
    <property type="nucleotide sequence ID" value="NC_018014.1"/>
</dbReference>
<evidence type="ECO:0000256" key="1">
    <source>
        <dbReference type="PIRSR" id="PIRSR006661-1"/>
    </source>
</evidence>
<dbReference type="GO" id="GO:0016783">
    <property type="term" value="F:sulfurtransferase activity"/>
    <property type="evidence" value="ECO:0007669"/>
    <property type="project" value="InterPro"/>
</dbReference>
<name>I3ZMQ0_TERRK</name>
<dbReference type="PIRSF" id="PIRSF006661">
    <property type="entry name" value="PP-lp_UCP006661"/>
    <property type="match status" value="1"/>
</dbReference>
<dbReference type="PANTHER" id="PTHR43169">
    <property type="entry name" value="EXSB FAMILY PROTEIN"/>
    <property type="match status" value="1"/>
</dbReference>
<dbReference type="OrthoDB" id="9776919at2"/>
<feature type="active site" description="Nucleophile and sulfur donor" evidence="1">
    <location>
        <position position="180"/>
    </location>
</feature>
<evidence type="ECO:0000313" key="2">
    <source>
        <dbReference type="EMBL" id="AFL90518.1"/>
    </source>
</evidence>
<dbReference type="AlphaFoldDB" id="I3ZMQ0"/>
<gene>
    <name evidence="2" type="ordered locus">Terro_4321</name>
</gene>
<dbReference type="PATRIC" id="fig|926566.3.peg.4265"/>
<reference evidence="2 3" key="1">
    <citation type="submission" date="2012-06" db="EMBL/GenBank/DDBJ databases">
        <title>Complete genome of Terriglobus roseus DSM 18391.</title>
        <authorList>
            <consortium name="US DOE Joint Genome Institute (JGI-PGF)"/>
            <person name="Lucas S."/>
            <person name="Copeland A."/>
            <person name="Lapidus A."/>
            <person name="Glavina del Rio T."/>
            <person name="Dalin E."/>
            <person name="Tice H."/>
            <person name="Bruce D."/>
            <person name="Goodwin L."/>
            <person name="Pitluck S."/>
            <person name="Peters L."/>
            <person name="Mikhailova N."/>
            <person name="Munk A.C.C."/>
            <person name="Kyrpides N."/>
            <person name="Mavromatis K."/>
            <person name="Ivanova N."/>
            <person name="Brettin T."/>
            <person name="Detter J.C."/>
            <person name="Han C."/>
            <person name="Larimer F."/>
            <person name="Land M."/>
            <person name="Hauser L."/>
            <person name="Markowitz V."/>
            <person name="Cheng J.-F."/>
            <person name="Hugenholtz P."/>
            <person name="Woyke T."/>
            <person name="Wu D."/>
            <person name="Brambilla E."/>
            <person name="Klenk H.-P."/>
            <person name="Eisen J.A."/>
        </authorList>
    </citation>
    <scope>NUCLEOTIDE SEQUENCE [LARGE SCALE GENOMIC DNA]</scope>
    <source>
        <strain evidence="3">DSM 18391 / NRRL B-41598 / KBS 63</strain>
    </source>
</reference>
<dbReference type="NCBIfam" id="TIGR00268">
    <property type="entry name" value="ATP-dependent sacrificial sulfur transferase LarE"/>
    <property type="match status" value="1"/>
</dbReference>
<proteinExistence type="predicted"/>
<dbReference type="eggNOG" id="COG1606">
    <property type="taxonomic scope" value="Bacteria"/>
</dbReference>
<dbReference type="InterPro" id="IPR005232">
    <property type="entry name" value="LarE"/>
</dbReference>
<evidence type="ECO:0000313" key="3">
    <source>
        <dbReference type="Proteomes" id="UP000006056"/>
    </source>
</evidence>
<dbReference type="PANTHER" id="PTHR43169:SF2">
    <property type="entry name" value="NAD_GMP SYNTHASE DOMAIN-CONTAINING PROTEIN"/>
    <property type="match status" value="1"/>
</dbReference>
<dbReference type="Proteomes" id="UP000006056">
    <property type="component" value="Chromosome"/>
</dbReference>
<dbReference type="Gene3D" id="3.40.50.620">
    <property type="entry name" value="HUPs"/>
    <property type="match status" value="1"/>
</dbReference>
<dbReference type="InterPro" id="IPR052188">
    <property type="entry name" value="Ni-pincer_cofactor_biosynth"/>
</dbReference>
<dbReference type="SUPFAM" id="SSF52402">
    <property type="entry name" value="Adenine nucleotide alpha hydrolases-like"/>
    <property type="match status" value="1"/>
</dbReference>
<organism evidence="2 3">
    <name type="scientific">Terriglobus roseus (strain DSM 18391 / NRRL B-41598 / KBS 63)</name>
    <dbReference type="NCBI Taxonomy" id="926566"/>
    <lineage>
        <taxon>Bacteria</taxon>
        <taxon>Pseudomonadati</taxon>
        <taxon>Acidobacteriota</taxon>
        <taxon>Terriglobia</taxon>
        <taxon>Terriglobales</taxon>
        <taxon>Acidobacteriaceae</taxon>
        <taxon>Terriglobus</taxon>
    </lineage>
</organism>
<accession>I3ZMQ0</accession>
<dbReference type="STRING" id="926566.Terro_4321"/>
<sequence>MTTPDGQLETNRTALQQELRRYDRLAVAYSGGVDSAYLAWEAYQVLGDRMLAVIADSPSLPRTHLAFAMQFAQQNNIPLRVVQTSEMDRAEYVKNDGARCFHCKDELFLTMEGVLRETGITAMAYGRNRDDNGDFRPGQKAAEQHHAVAPLNDAGLGKLEIRALAQAAGLTVWDRPASACLSSRLEYGRPVTAEALRQVEEAEESLLALGFRQLRVRHHGDLARVEIERSELASALTLEMMASITQRVKSAGFTYVTLDTEGYRSGSMNALLPVSSLLAGTKTHAA</sequence>
<dbReference type="EMBL" id="CP003379">
    <property type="protein sequence ID" value="AFL90518.1"/>
    <property type="molecule type" value="Genomic_DNA"/>
</dbReference>
<dbReference type="CDD" id="cd01990">
    <property type="entry name" value="LarE-like"/>
    <property type="match status" value="1"/>
</dbReference>
<dbReference type="HOGENOM" id="CLU_061181_2_0_0"/>
<keyword evidence="3" id="KW-1185">Reference proteome</keyword>
<protein>
    <submittedName>
        <fullName evidence="2">TIGR00268 family protein</fullName>
    </submittedName>
</protein>
<dbReference type="InterPro" id="IPR014729">
    <property type="entry name" value="Rossmann-like_a/b/a_fold"/>
</dbReference>
<dbReference type="KEGG" id="trs:Terro_4321"/>